<comment type="caution">
    <text evidence="2">The sequence shown here is derived from an EMBL/GenBank/DDBJ whole genome shotgun (WGS) entry which is preliminary data.</text>
</comment>
<dbReference type="SUPFAM" id="SSF55298">
    <property type="entry name" value="YjgF-like"/>
    <property type="match status" value="1"/>
</dbReference>
<feature type="domain" description="Ig-like" evidence="1">
    <location>
        <begin position="77"/>
        <end position="172"/>
    </location>
</feature>
<dbReference type="Gene3D" id="3.30.1330.40">
    <property type="entry name" value="RutC-like"/>
    <property type="match status" value="1"/>
</dbReference>
<dbReference type="PROSITE" id="PS50835">
    <property type="entry name" value="IG_LIKE"/>
    <property type="match status" value="1"/>
</dbReference>
<dbReference type="EMBL" id="CAMXCT030002223">
    <property type="protein sequence ID" value="CAL4783851.1"/>
    <property type="molecule type" value="Genomic_DNA"/>
</dbReference>
<dbReference type="InterPro" id="IPR035959">
    <property type="entry name" value="RutC-like_sf"/>
</dbReference>
<evidence type="ECO:0000313" key="3">
    <source>
        <dbReference type="EMBL" id="CAL4783851.1"/>
    </source>
</evidence>
<reference evidence="3 4" key="2">
    <citation type="submission" date="2024-05" db="EMBL/GenBank/DDBJ databases">
        <authorList>
            <person name="Chen Y."/>
            <person name="Shah S."/>
            <person name="Dougan E. K."/>
            <person name="Thang M."/>
            <person name="Chan C."/>
        </authorList>
    </citation>
    <scope>NUCLEOTIDE SEQUENCE [LARGE SCALE GENOMIC DNA]</scope>
</reference>
<keyword evidence="4" id="KW-1185">Reference proteome</keyword>
<dbReference type="Proteomes" id="UP001152797">
    <property type="component" value="Unassembled WGS sequence"/>
</dbReference>
<dbReference type="InterPro" id="IPR007110">
    <property type="entry name" value="Ig-like_dom"/>
</dbReference>
<sequence>MALRHASGLEKLRAEFDHFQETEDWKVVRQKAGPVEHLLVPGLPRLGASHASLSGSQIHLAPALGQQLNVGGIALVPGGLAAQAYRCCQILEQVLLACGSSLQQLVRLSCHVSHLTSFNSEVPGPSWVEAGWKAEKMGKTWKSDQILISFWGPSSANCIILKEINGYSCHII</sequence>
<dbReference type="EMBL" id="CAMXCT010002223">
    <property type="protein sequence ID" value="CAI3996539.1"/>
    <property type="molecule type" value="Genomic_DNA"/>
</dbReference>
<evidence type="ECO:0000313" key="4">
    <source>
        <dbReference type="Proteomes" id="UP001152797"/>
    </source>
</evidence>
<accession>A0A9P1CQM2</accession>
<dbReference type="EMBL" id="CAMXCT020002223">
    <property type="protein sequence ID" value="CAL1149914.1"/>
    <property type="molecule type" value="Genomic_DNA"/>
</dbReference>
<evidence type="ECO:0000259" key="1">
    <source>
        <dbReference type="PROSITE" id="PS50835"/>
    </source>
</evidence>
<proteinExistence type="predicted"/>
<organism evidence="2">
    <name type="scientific">Cladocopium goreaui</name>
    <dbReference type="NCBI Taxonomy" id="2562237"/>
    <lineage>
        <taxon>Eukaryota</taxon>
        <taxon>Sar</taxon>
        <taxon>Alveolata</taxon>
        <taxon>Dinophyceae</taxon>
        <taxon>Suessiales</taxon>
        <taxon>Symbiodiniaceae</taxon>
        <taxon>Cladocopium</taxon>
    </lineage>
</organism>
<name>A0A9P1CQM2_9DINO</name>
<reference evidence="2" key="1">
    <citation type="submission" date="2022-10" db="EMBL/GenBank/DDBJ databases">
        <authorList>
            <person name="Chen Y."/>
            <person name="Dougan E. K."/>
            <person name="Chan C."/>
            <person name="Rhodes N."/>
            <person name="Thang M."/>
        </authorList>
    </citation>
    <scope>NUCLEOTIDE SEQUENCE</scope>
</reference>
<evidence type="ECO:0000313" key="2">
    <source>
        <dbReference type="EMBL" id="CAI3996539.1"/>
    </source>
</evidence>
<gene>
    <name evidence="2" type="ORF">C1SCF055_LOCUS23006</name>
</gene>
<protein>
    <submittedName>
        <fullName evidence="3">RidA family protein</fullName>
    </submittedName>
</protein>
<dbReference type="AlphaFoldDB" id="A0A9P1CQM2"/>